<feature type="transmembrane region" description="Helical" evidence="2">
    <location>
        <begin position="56"/>
        <end position="74"/>
    </location>
</feature>
<comment type="caution">
    <text evidence="3">The sequence shown here is derived from an EMBL/GenBank/DDBJ whole genome shotgun (WGS) entry which is preliminary data.</text>
</comment>
<gene>
    <name evidence="3" type="ORF">GCM10023335_53830</name>
</gene>
<sequence>MPDSRRSQRRRAVSELRAQGRYGPELRDVLPVFAGLGLSVLAAVLGFVWLYRTQGVACLALALLLAAIGGSAGLRLRRGVVRRRGGRYTAAELTDLDDQGLVVAATRMLRRDGYQVVDLTARKGRPRLYAHDAQGRELDVAFRPVSAPGGDETISGPAPLRETGRPGTGRPTSIIVHRGDFSRADVLWASRQEGLHLLDGHQLQRWATGQSLDELGLPPQAR</sequence>
<keyword evidence="4" id="KW-1185">Reference proteome</keyword>
<evidence type="ECO:0008006" key="5">
    <source>
        <dbReference type="Google" id="ProtNLM"/>
    </source>
</evidence>
<protein>
    <recommendedName>
        <fullName evidence="5">Restriction endonuclease</fullName>
    </recommendedName>
</protein>
<keyword evidence="2" id="KW-0472">Membrane</keyword>
<feature type="region of interest" description="Disordered" evidence="1">
    <location>
        <begin position="147"/>
        <end position="172"/>
    </location>
</feature>
<reference evidence="4" key="1">
    <citation type="journal article" date="2019" name="Int. J. Syst. Evol. Microbiol.">
        <title>The Global Catalogue of Microorganisms (GCM) 10K type strain sequencing project: providing services to taxonomists for standard genome sequencing and annotation.</title>
        <authorList>
            <consortium name="The Broad Institute Genomics Platform"/>
            <consortium name="The Broad Institute Genome Sequencing Center for Infectious Disease"/>
            <person name="Wu L."/>
            <person name="Ma J."/>
        </authorList>
    </citation>
    <scope>NUCLEOTIDE SEQUENCE [LARGE SCALE GENOMIC DNA]</scope>
    <source>
        <strain evidence="4">JCM 18409</strain>
    </source>
</reference>
<proteinExistence type="predicted"/>
<keyword evidence="2" id="KW-1133">Transmembrane helix</keyword>
<dbReference type="Proteomes" id="UP001501759">
    <property type="component" value="Unassembled WGS sequence"/>
</dbReference>
<keyword evidence="2" id="KW-0812">Transmembrane</keyword>
<evidence type="ECO:0000313" key="4">
    <source>
        <dbReference type="Proteomes" id="UP001501759"/>
    </source>
</evidence>
<dbReference type="EMBL" id="BAABKB010000021">
    <property type="protein sequence ID" value="GAA5022151.1"/>
    <property type="molecule type" value="Genomic_DNA"/>
</dbReference>
<evidence type="ECO:0000256" key="2">
    <source>
        <dbReference type="SAM" id="Phobius"/>
    </source>
</evidence>
<accession>A0ABP9J6G0</accession>
<name>A0ABP9J6G0_9ACTN</name>
<evidence type="ECO:0000256" key="1">
    <source>
        <dbReference type="SAM" id="MobiDB-lite"/>
    </source>
</evidence>
<feature type="transmembrane region" description="Helical" evidence="2">
    <location>
        <begin position="29"/>
        <end position="50"/>
    </location>
</feature>
<organism evidence="3 4">
    <name type="scientific">Streptomyces siamensis</name>
    <dbReference type="NCBI Taxonomy" id="1274986"/>
    <lineage>
        <taxon>Bacteria</taxon>
        <taxon>Bacillati</taxon>
        <taxon>Actinomycetota</taxon>
        <taxon>Actinomycetes</taxon>
        <taxon>Kitasatosporales</taxon>
        <taxon>Streptomycetaceae</taxon>
        <taxon>Streptomyces</taxon>
    </lineage>
</organism>
<evidence type="ECO:0000313" key="3">
    <source>
        <dbReference type="EMBL" id="GAA5022151.1"/>
    </source>
</evidence>
<dbReference type="RefSeq" id="WP_345654534.1">
    <property type="nucleotide sequence ID" value="NZ_BAABKB010000021.1"/>
</dbReference>